<sequence length="121" mass="13448">MPYIVVESDFSCAHLCYILADEDTFTFLDATVIKATTSKTLSGHHKYAVQDSAFSLLNTLEDAGWRVISMTKVDSPSSDTSGSSIRDFAWTLVKDNGKRSYEEARLGPEPLSPMFGLNRKF</sequence>
<dbReference type="GO" id="GO:0005634">
    <property type="term" value="C:nucleus"/>
    <property type="evidence" value="ECO:0000318"/>
    <property type="project" value="GO_Central"/>
</dbReference>
<dbReference type="GO" id="GO:0005829">
    <property type="term" value="C:cytosol"/>
    <property type="evidence" value="ECO:0007669"/>
    <property type="project" value="UniProtKB-SubCell"/>
</dbReference>
<evidence type="ECO:0000256" key="3">
    <source>
        <dbReference type="ARBA" id="ARBA00007605"/>
    </source>
</evidence>
<dbReference type="GO" id="GO:0044549">
    <property type="term" value="F:GTP cyclohydrolase binding"/>
    <property type="evidence" value="ECO:0000318"/>
    <property type="project" value="GO_Central"/>
</dbReference>
<dbReference type="AlphaFoldDB" id="A0A2A6BVY6"/>
<keyword evidence="5" id="KW-0963">Cytoplasm</keyword>
<keyword evidence="10" id="KW-1185">Reference proteome</keyword>
<dbReference type="SUPFAM" id="SSF69761">
    <property type="entry name" value="GTP cyclohydrolase I feedback regulatory protein, GFRP"/>
    <property type="match status" value="1"/>
</dbReference>
<name>A0A2A6BVY6_PRIPA</name>
<reference evidence="9" key="2">
    <citation type="submission" date="2022-06" db="UniProtKB">
        <authorList>
            <consortium name="EnsemblMetazoa"/>
        </authorList>
    </citation>
    <scope>IDENTIFICATION</scope>
    <source>
        <strain evidence="9">PS312</strain>
    </source>
</reference>
<reference evidence="10" key="1">
    <citation type="journal article" date="2008" name="Nat. Genet.">
        <title>The Pristionchus pacificus genome provides a unique perspective on nematode lifestyle and parasitism.</title>
        <authorList>
            <person name="Dieterich C."/>
            <person name="Clifton S.W."/>
            <person name="Schuster L.N."/>
            <person name="Chinwalla A."/>
            <person name="Delehaunty K."/>
            <person name="Dinkelacker I."/>
            <person name="Fulton L."/>
            <person name="Fulton R."/>
            <person name="Godfrey J."/>
            <person name="Minx P."/>
            <person name="Mitreva M."/>
            <person name="Roeseler W."/>
            <person name="Tian H."/>
            <person name="Witte H."/>
            <person name="Yang S.P."/>
            <person name="Wilson R.K."/>
            <person name="Sommer R.J."/>
        </authorList>
    </citation>
    <scope>NUCLEOTIDE SEQUENCE [LARGE SCALE GENOMIC DNA]</scope>
    <source>
        <strain evidence="10">PS312</strain>
    </source>
</reference>
<comment type="similarity">
    <text evidence="3">Belongs to the GFRP family.</text>
</comment>
<dbReference type="GO" id="GO:0005737">
    <property type="term" value="C:cytoplasm"/>
    <property type="evidence" value="ECO:0000318"/>
    <property type="project" value="GO_Central"/>
</dbReference>
<evidence type="ECO:0000256" key="7">
    <source>
        <dbReference type="ARBA" id="ARBA00023242"/>
    </source>
</evidence>
<dbReference type="Gene3D" id="3.30.1410.10">
    <property type="entry name" value="GTP cyclohydrolase I feedback regulatory protein GFRP"/>
    <property type="match status" value="1"/>
</dbReference>
<dbReference type="EnsemblMetazoa" id="PPA06237.1">
    <property type="protein sequence ID" value="PPA06237.1"/>
    <property type="gene ID" value="WBGene00095791"/>
</dbReference>
<evidence type="ECO:0000313" key="10">
    <source>
        <dbReference type="Proteomes" id="UP000005239"/>
    </source>
</evidence>
<proteinExistence type="inferred from homology"/>
<evidence type="ECO:0000256" key="8">
    <source>
        <dbReference type="ARBA" id="ARBA00032599"/>
    </source>
</evidence>
<gene>
    <name evidence="9" type="primary">WBGene00095791</name>
</gene>
<dbReference type="Proteomes" id="UP000005239">
    <property type="component" value="Unassembled WGS sequence"/>
</dbReference>
<evidence type="ECO:0000313" key="9">
    <source>
        <dbReference type="EnsemblMetazoa" id="PPA06237.1"/>
    </source>
</evidence>
<evidence type="ECO:0000256" key="6">
    <source>
        <dbReference type="ARBA" id="ARBA00023136"/>
    </source>
</evidence>
<dbReference type="GO" id="GO:0009890">
    <property type="term" value="P:negative regulation of biosynthetic process"/>
    <property type="evidence" value="ECO:0007669"/>
    <property type="project" value="InterPro"/>
</dbReference>
<dbReference type="PANTHER" id="PTHR16852">
    <property type="entry name" value="GTP CYCLOHYDROLASE 1 FEEDBACK REGULATORY PROTEIN"/>
    <property type="match status" value="1"/>
</dbReference>
<evidence type="ECO:0000256" key="5">
    <source>
        <dbReference type="ARBA" id="ARBA00022490"/>
    </source>
</evidence>
<dbReference type="GO" id="GO:0031965">
    <property type="term" value="C:nuclear membrane"/>
    <property type="evidence" value="ECO:0007669"/>
    <property type="project" value="UniProtKB-SubCell"/>
</dbReference>
<evidence type="ECO:0000256" key="2">
    <source>
        <dbReference type="ARBA" id="ARBA00004514"/>
    </source>
</evidence>
<accession>A0A8R1YAS8</accession>
<protein>
    <recommendedName>
        <fullName evidence="4">GTP cyclohydrolase 1 feedback regulatory protein</fullName>
    </recommendedName>
    <alternativeName>
        <fullName evidence="8">GTP cyclohydrolase I feedback regulatory protein</fullName>
    </alternativeName>
</protein>
<dbReference type="PANTHER" id="PTHR16852:SF2">
    <property type="entry name" value="GTP CYCLOHYDROLASE 1 FEEDBACK REGULATORY PROTEIN"/>
    <property type="match status" value="1"/>
</dbReference>
<dbReference type="InterPro" id="IPR036717">
    <property type="entry name" value="GFRP_sf"/>
</dbReference>
<comment type="subcellular location">
    <subcellularLocation>
        <location evidence="2">Cytoplasm</location>
        <location evidence="2">Cytosol</location>
    </subcellularLocation>
    <subcellularLocation>
        <location evidence="1">Nucleus membrane</location>
    </subcellularLocation>
</comment>
<keyword evidence="7" id="KW-0539">Nucleus</keyword>
<evidence type="ECO:0000256" key="1">
    <source>
        <dbReference type="ARBA" id="ARBA00004126"/>
    </source>
</evidence>
<keyword evidence="6" id="KW-0472">Membrane</keyword>
<organism evidence="9 10">
    <name type="scientific">Pristionchus pacificus</name>
    <name type="common">Parasitic nematode worm</name>
    <dbReference type="NCBI Taxonomy" id="54126"/>
    <lineage>
        <taxon>Eukaryota</taxon>
        <taxon>Metazoa</taxon>
        <taxon>Ecdysozoa</taxon>
        <taxon>Nematoda</taxon>
        <taxon>Chromadorea</taxon>
        <taxon>Rhabditida</taxon>
        <taxon>Rhabditina</taxon>
        <taxon>Diplogasteromorpha</taxon>
        <taxon>Diplogasteroidea</taxon>
        <taxon>Neodiplogasteridae</taxon>
        <taxon>Pristionchus</taxon>
    </lineage>
</organism>
<evidence type="ECO:0000256" key="4">
    <source>
        <dbReference type="ARBA" id="ARBA00020099"/>
    </source>
</evidence>
<dbReference type="InterPro" id="IPR009112">
    <property type="entry name" value="GTP_CycHdrlase_I_reg"/>
</dbReference>
<accession>A0A2A6BVY6</accession>